<dbReference type="Proteomes" id="UP001596074">
    <property type="component" value="Unassembled WGS sequence"/>
</dbReference>
<proteinExistence type="inferred from homology"/>
<name>A0ABW1A8N6_9ACTN</name>
<reference evidence="6" key="1">
    <citation type="journal article" date="2019" name="Int. J. Syst. Evol. Microbiol.">
        <title>The Global Catalogue of Microorganisms (GCM) 10K type strain sequencing project: providing services to taxonomists for standard genome sequencing and annotation.</title>
        <authorList>
            <consortium name="The Broad Institute Genomics Platform"/>
            <consortium name="The Broad Institute Genome Sequencing Center for Infectious Disease"/>
            <person name="Wu L."/>
            <person name="Ma J."/>
        </authorList>
    </citation>
    <scope>NUCLEOTIDE SEQUENCE [LARGE SCALE GENOMIC DNA]</scope>
    <source>
        <strain evidence="6">KCTC 42087</strain>
    </source>
</reference>
<comment type="similarity">
    <text evidence="1">Belongs to the BlaI transcriptional regulatory family.</text>
</comment>
<evidence type="ECO:0000256" key="1">
    <source>
        <dbReference type="ARBA" id="ARBA00011046"/>
    </source>
</evidence>
<dbReference type="Gene3D" id="1.10.10.10">
    <property type="entry name" value="Winged helix-like DNA-binding domain superfamily/Winged helix DNA-binding domain"/>
    <property type="match status" value="1"/>
</dbReference>
<keyword evidence="3" id="KW-0238">DNA-binding</keyword>
<dbReference type="EMBL" id="JBHSON010000062">
    <property type="protein sequence ID" value="MFC5751018.1"/>
    <property type="molecule type" value="Genomic_DNA"/>
</dbReference>
<dbReference type="InterPro" id="IPR036390">
    <property type="entry name" value="WH_DNA-bd_sf"/>
</dbReference>
<accession>A0ABW1A8N6</accession>
<protein>
    <submittedName>
        <fullName evidence="5">BlaI/MecI/CopY family transcriptional regulator</fullName>
    </submittedName>
</protein>
<gene>
    <name evidence="5" type="ORF">ACFPZN_35825</name>
</gene>
<evidence type="ECO:0000313" key="6">
    <source>
        <dbReference type="Proteomes" id="UP001596074"/>
    </source>
</evidence>
<dbReference type="InterPro" id="IPR005650">
    <property type="entry name" value="BlaI_family"/>
</dbReference>
<evidence type="ECO:0000256" key="3">
    <source>
        <dbReference type="ARBA" id="ARBA00023125"/>
    </source>
</evidence>
<organism evidence="5 6">
    <name type="scientific">Actinomadura rugatobispora</name>
    <dbReference type="NCBI Taxonomy" id="1994"/>
    <lineage>
        <taxon>Bacteria</taxon>
        <taxon>Bacillati</taxon>
        <taxon>Actinomycetota</taxon>
        <taxon>Actinomycetes</taxon>
        <taxon>Streptosporangiales</taxon>
        <taxon>Thermomonosporaceae</taxon>
        <taxon>Actinomadura</taxon>
    </lineage>
</organism>
<comment type="caution">
    <text evidence="5">The sequence shown here is derived from an EMBL/GenBank/DDBJ whole genome shotgun (WGS) entry which is preliminary data.</text>
</comment>
<dbReference type="Pfam" id="PF03965">
    <property type="entry name" value="Penicillinase_R"/>
    <property type="match status" value="1"/>
</dbReference>
<dbReference type="SUPFAM" id="SSF46785">
    <property type="entry name" value="Winged helix' DNA-binding domain"/>
    <property type="match status" value="1"/>
</dbReference>
<sequence length="113" mass="12483">MEAQILTVLAEAEQPLTTGEVLERLGAGAGLSYSTVVTTLNRLHSKGVASRRRHGRAFRYRAVADAAGLTAFRMNRLLSKEDDRASVLRRFVSSLDPGDEELLRDLLRQDDEG</sequence>
<keyword evidence="6" id="KW-1185">Reference proteome</keyword>
<keyword evidence="4" id="KW-0804">Transcription</keyword>
<dbReference type="RefSeq" id="WP_378286884.1">
    <property type="nucleotide sequence ID" value="NZ_JBHSON010000062.1"/>
</dbReference>
<keyword evidence="2" id="KW-0805">Transcription regulation</keyword>
<evidence type="ECO:0000256" key="4">
    <source>
        <dbReference type="ARBA" id="ARBA00023163"/>
    </source>
</evidence>
<evidence type="ECO:0000313" key="5">
    <source>
        <dbReference type="EMBL" id="MFC5751018.1"/>
    </source>
</evidence>
<evidence type="ECO:0000256" key="2">
    <source>
        <dbReference type="ARBA" id="ARBA00023015"/>
    </source>
</evidence>
<dbReference type="InterPro" id="IPR036388">
    <property type="entry name" value="WH-like_DNA-bd_sf"/>
</dbReference>